<dbReference type="Proteomes" id="UP000562492">
    <property type="component" value="Unassembled WGS sequence"/>
</dbReference>
<sequence>MDDIVKQAMAKWPNVPACYGWLGLDARGNWWLRDAVAQAAGGFASGAPGARGSRIEHVKLAEFIGRNYLHDARGCWYFQNGPQQVFVELEATPWIWRVQMQAGEVRIHSHTGTALPSADVQQVLVDEGGMVYLVASAGMGMVHTQDVLDVSAALDAGLLPAADEVRRETLAQNYGFVSSPAQLASAAS</sequence>
<dbReference type="EMBL" id="JACHKZ010000041">
    <property type="protein sequence ID" value="MBB6579855.1"/>
    <property type="molecule type" value="Genomic_DNA"/>
</dbReference>
<dbReference type="Pfam" id="PF11161">
    <property type="entry name" value="DUF2944"/>
    <property type="match status" value="1"/>
</dbReference>
<protein>
    <recommendedName>
        <fullName evidence="3">DUF2946 family protein</fullName>
    </recommendedName>
</protein>
<proteinExistence type="predicted"/>
<organism evidence="1 2">
    <name type="scientific">Comamonas odontotermitis</name>
    <dbReference type="NCBI Taxonomy" id="379895"/>
    <lineage>
        <taxon>Bacteria</taxon>
        <taxon>Pseudomonadati</taxon>
        <taxon>Pseudomonadota</taxon>
        <taxon>Betaproteobacteria</taxon>
        <taxon>Burkholderiales</taxon>
        <taxon>Comamonadaceae</taxon>
        <taxon>Comamonas</taxon>
    </lineage>
</organism>
<dbReference type="InterPro" id="IPR021332">
    <property type="entry name" value="DUF2944"/>
</dbReference>
<accession>A0ABR6RKZ3</accession>
<evidence type="ECO:0008006" key="3">
    <source>
        <dbReference type="Google" id="ProtNLM"/>
    </source>
</evidence>
<evidence type="ECO:0000313" key="1">
    <source>
        <dbReference type="EMBL" id="MBB6579855.1"/>
    </source>
</evidence>
<dbReference type="RefSeq" id="WP_184711534.1">
    <property type="nucleotide sequence ID" value="NZ_JACHKZ010000041.1"/>
</dbReference>
<evidence type="ECO:0000313" key="2">
    <source>
        <dbReference type="Proteomes" id="UP000562492"/>
    </source>
</evidence>
<gene>
    <name evidence="1" type="ORF">HNP33_003974</name>
</gene>
<comment type="caution">
    <text evidence="1">The sequence shown here is derived from an EMBL/GenBank/DDBJ whole genome shotgun (WGS) entry which is preliminary data.</text>
</comment>
<keyword evidence="2" id="KW-1185">Reference proteome</keyword>
<reference evidence="1 2" key="1">
    <citation type="submission" date="2020-08" db="EMBL/GenBank/DDBJ databases">
        <title>Functional genomics of gut bacteria from endangered species of beetles.</title>
        <authorList>
            <person name="Carlos-Shanley C."/>
        </authorList>
    </citation>
    <scope>NUCLEOTIDE SEQUENCE [LARGE SCALE GENOMIC DNA]</scope>
    <source>
        <strain evidence="1 2">S00124</strain>
    </source>
</reference>
<name>A0ABR6RKZ3_9BURK</name>